<dbReference type="PROSITE" id="PS00143">
    <property type="entry name" value="INSULINASE"/>
    <property type="match status" value="1"/>
</dbReference>
<keyword evidence="14" id="KW-1185">Reference proteome</keyword>
<accession>A7SXQ6</accession>
<feature type="domain" description="Peptidase M16 C-terminal" evidence="10">
    <location>
        <begin position="183"/>
        <end position="346"/>
    </location>
</feature>
<evidence type="ECO:0000313" key="14">
    <source>
        <dbReference type="Proteomes" id="UP000001593"/>
    </source>
</evidence>
<evidence type="ECO:0000256" key="7">
    <source>
        <dbReference type="RuleBase" id="RU004447"/>
    </source>
</evidence>
<keyword evidence="5" id="KW-0862">Zinc</keyword>
<dbReference type="OMA" id="INQVMEH"/>
<dbReference type="GO" id="GO:0005737">
    <property type="term" value="C:cytoplasm"/>
    <property type="evidence" value="ECO:0007669"/>
    <property type="project" value="UniProtKB-ARBA"/>
</dbReference>
<keyword evidence="6" id="KW-0482">Metalloprotease</keyword>
<dbReference type="STRING" id="45351.A7SXQ6"/>
<evidence type="ECO:0000259" key="9">
    <source>
        <dbReference type="Pfam" id="PF00675"/>
    </source>
</evidence>
<dbReference type="GO" id="GO:0046872">
    <property type="term" value="F:metal ion binding"/>
    <property type="evidence" value="ECO:0007669"/>
    <property type="project" value="UniProtKB-KW"/>
</dbReference>
<dbReference type="Pfam" id="PF05193">
    <property type="entry name" value="Peptidase_M16_C"/>
    <property type="match status" value="1"/>
</dbReference>
<keyword evidence="2" id="KW-0645">Protease</keyword>
<evidence type="ECO:0000256" key="4">
    <source>
        <dbReference type="ARBA" id="ARBA00022801"/>
    </source>
</evidence>
<dbReference type="PhylomeDB" id="A7SXQ6"/>
<dbReference type="Proteomes" id="UP000001593">
    <property type="component" value="Unassembled WGS sequence"/>
</dbReference>
<dbReference type="PANTHER" id="PTHR43690">
    <property type="entry name" value="NARDILYSIN"/>
    <property type="match status" value="1"/>
</dbReference>
<evidence type="ECO:0000259" key="10">
    <source>
        <dbReference type="Pfam" id="PF05193"/>
    </source>
</evidence>
<keyword evidence="3" id="KW-0479">Metal-binding</keyword>
<dbReference type="FunFam" id="3.30.830.10:FF:000005">
    <property type="entry name" value="nardilysin isoform X1"/>
    <property type="match status" value="1"/>
</dbReference>
<feature type="domain" description="Peptidase M16 middle/third" evidence="11">
    <location>
        <begin position="355"/>
        <end position="634"/>
    </location>
</feature>
<feature type="compositionally biased region" description="Acidic residues" evidence="8">
    <location>
        <begin position="1"/>
        <end position="11"/>
    </location>
</feature>
<dbReference type="InterPro" id="IPR050626">
    <property type="entry name" value="Peptidase_M16"/>
</dbReference>
<dbReference type="GO" id="GO:0006508">
    <property type="term" value="P:proteolysis"/>
    <property type="evidence" value="ECO:0007669"/>
    <property type="project" value="UniProtKB-KW"/>
</dbReference>
<protein>
    <recommendedName>
        <fullName evidence="15">Nardilysin</fullName>
    </recommendedName>
</protein>
<dbReference type="InterPro" id="IPR054734">
    <property type="entry name" value="PqqF-like_C_4"/>
</dbReference>
<dbReference type="InParanoid" id="A7SXQ6"/>
<evidence type="ECO:0000256" key="8">
    <source>
        <dbReference type="SAM" id="MobiDB-lite"/>
    </source>
</evidence>
<name>A7SXQ6_NEMVE</name>
<gene>
    <name evidence="13" type="ORF">NEMVEDRAFT_v1g194611</name>
</gene>
<evidence type="ECO:0000256" key="3">
    <source>
        <dbReference type="ARBA" id="ARBA00022723"/>
    </source>
</evidence>
<reference evidence="13 14" key="1">
    <citation type="journal article" date="2007" name="Science">
        <title>Sea anemone genome reveals ancestral eumetazoan gene repertoire and genomic organization.</title>
        <authorList>
            <person name="Putnam N.H."/>
            <person name="Srivastava M."/>
            <person name="Hellsten U."/>
            <person name="Dirks B."/>
            <person name="Chapman J."/>
            <person name="Salamov A."/>
            <person name="Terry A."/>
            <person name="Shapiro H."/>
            <person name="Lindquist E."/>
            <person name="Kapitonov V.V."/>
            <person name="Jurka J."/>
            <person name="Genikhovich G."/>
            <person name="Grigoriev I.V."/>
            <person name="Lucas S.M."/>
            <person name="Steele R.E."/>
            <person name="Finnerty J.R."/>
            <person name="Technau U."/>
            <person name="Martindale M.Q."/>
            <person name="Rokhsar D.S."/>
        </authorList>
    </citation>
    <scope>NUCLEOTIDE SEQUENCE [LARGE SCALE GENOMIC DNA]</scope>
    <source>
        <strain evidence="14">CH2 X CH6</strain>
    </source>
</reference>
<dbReference type="InterPro" id="IPR007863">
    <property type="entry name" value="Peptidase_M16_C"/>
</dbReference>
<dbReference type="Pfam" id="PF16187">
    <property type="entry name" value="Peptidase_M16_M"/>
    <property type="match status" value="1"/>
</dbReference>
<dbReference type="MEROPS" id="M16.005"/>
<feature type="domain" description="Peptidase M16 N-terminal" evidence="9">
    <location>
        <begin position="25"/>
        <end position="151"/>
    </location>
</feature>
<feature type="region of interest" description="Disordered" evidence="8">
    <location>
        <begin position="1"/>
        <end position="25"/>
    </location>
</feature>
<dbReference type="SUPFAM" id="SSF63411">
    <property type="entry name" value="LuxS/MPP-like metallohydrolase"/>
    <property type="match status" value="4"/>
</dbReference>
<keyword evidence="4" id="KW-0378">Hydrolase</keyword>
<dbReference type="Pfam" id="PF00675">
    <property type="entry name" value="Peptidase_M16"/>
    <property type="match status" value="1"/>
</dbReference>
<evidence type="ECO:0000256" key="5">
    <source>
        <dbReference type="ARBA" id="ARBA00022833"/>
    </source>
</evidence>
<organism evidence="13 14">
    <name type="scientific">Nematostella vectensis</name>
    <name type="common">Starlet sea anemone</name>
    <dbReference type="NCBI Taxonomy" id="45351"/>
    <lineage>
        <taxon>Eukaryota</taxon>
        <taxon>Metazoa</taxon>
        <taxon>Cnidaria</taxon>
        <taxon>Anthozoa</taxon>
        <taxon>Hexacorallia</taxon>
        <taxon>Actiniaria</taxon>
        <taxon>Edwardsiidae</taxon>
        <taxon>Nematostella</taxon>
    </lineage>
</organism>
<dbReference type="HOGENOM" id="CLU_004639_1_0_1"/>
<feature type="domain" description="Coenzyme PQQ synthesis protein F-like C-terminal lobe" evidence="12">
    <location>
        <begin position="742"/>
        <end position="843"/>
    </location>
</feature>
<dbReference type="InterPro" id="IPR032632">
    <property type="entry name" value="Peptidase_M16_M"/>
</dbReference>
<evidence type="ECO:0000259" key="11">
    <source>
        <dbReference type="Pfam" id="PF16187"/>
    </source>
</evidence>
<feature type="compositionally biased region" description="Basic and acidic residues" evidence="8">
    <location>
        <begin position="12"/>
        <end position="25"/>
    </location>
</feature>
<evidence type="ECO:0000313" key="13">
    <source>
        <dbReference type="EMBL" id="EDO31509.1"/>
    </source>
</evidence>
<evidence type="ECO:0000256" key="1">
    <source>
        <dbReference type="ARBA" id="ARBA00007261"/>
    </source>
</evidence>
<evidence type="ECO:0000256" key="2">
    <source>
        <dbReference type="ARBA" id="ARBA00022670"/>
    </source>
</evidence>
<dbReference type="GO" id="GO:0004222">
    <property type="term" value="F:metalloendopeptidase activity"/>
    <property type="evidence" value="ECO:0007669"/>
    <property type="project" value="InterPro"/>
</dbReference>
<dbReference type="PANTHER" id="PTHR43690:SF18">
    <property type="entry name" value="INSULIN-DEGRADING ENZYME-RELATED"/>
    <property type="match status" value="1"/>
</dbReference>
<dbReference type="FunFam" id="3.30.830.10:FF:000027">
    <property type="entry name" value="nardilysin isoform X1"/>
    <property type="match status" value="1"/>
</dbReference>
<evidence type="ECO:0000256" key="6">
    <source>
        <dbReference type="ARBA" id="ARBA00023049"/>
    </source>
</evidence>
<dbReference type="InterPro" id="IPR011249">
    <property type="entry name" value="Metalloenz_LuxS/M16"/>
</dbReference>
<dbReference type="InterPro" id="IPR001431">
    <property type="entry name" value="Pept_M16_Zn_BS"/>
</dbReference>
<dbReference type="Pfam" id="PF22456">
    <property type="entry name" value="PqqF-like_C_4"/>
    <property type="match status" value="1"/>
</dbReference>
<dbReference type="Gene3D" id="3.30.830.10">
    <property type="entry name" value="Metalloenzyme, LuxS/M16 peptidase-like"/>
    <property type="match status" value="4"/>
</dbReference>
<comment type="similarity">
    <text evidence="1 7">Belongs to the peptidase M16 family.</text>
</comment>
<dbReference type="EMBL" id="DS469894">
    <property type="protein sequence ID" value="EDO31509.1"/>
    <property type="molecule type" value="Genomic_DNA"/>
</dbReference>
<evidence type="ECO:0008006" key="15">
    <source>
        <dbReference type="Google" id="ProtNLM"/>
    </source>
</evidence>
<sequence>MDGDESDDEEEGPHKPEEKHAKGKDTKLAAAALCIGTGSFSDPDDIPGLAHFLEHMVFMGSEKYPDENSFDAFIKKHGGNSNAFTDCERTVFVFDVRRKHFREALDRFAQFFICPLLKSGSIEREIKAVESEYRMSYQNDQVKKMQLLQSLARDGHPYRKFLWGSESTLQTTPEEKGIDVCGQLKKFMTKMYSSQYMTLAVCSKEPLDTLELWVEKLFSTVPNNYLFFSKLPFEDSKFNKLYKVVPVRDIHQLEITWTLPCQQQHYRIKPLHYISWLLGHEGPGSVLSLLIKKYCWFEKNTNYIGFPTGLFLGTFNNSSKFQIATIVFQYLEMLRRLGPQKRIYDELHAIEENEFRFQEQCDPYEFVENVVENMQLFPEEDYLTGDQLMWEFNEEVISNAANLLTPEKANIMLSSQTYKEECTDTEPWFQTPFNCSELDPKWVEIWQNLDLNDELHLPAKNEYIATDFTIKDPSDSPIKFPVTVQESPCGRVWHYKDEKFRTPRSRYYFHFISSIVNESSQSMVLTEVFLKVLEYNLREVAYAAGVAQLSYSMSVHETGIVLRLSGFNHKLPLLFQTIVDYFTNFTVDFQTFDMVKRELMRTYSNTAIKPNKLIRSVRLAILQHIKWTTVDKRAAIPDITMETLESFVRMFQSKLYIESLIQGNVTSEEAIALQEVIYRKYLCYNVLIGSLSGVVQIRVVQLPRGECICRIPGMNKEDSNSVVIHYYQYGAATVEDFARLELLMMMMEEPCFDILRTREQLGYSVSCTCRNTFGVLGFSVSVQTQAEKFSVEHVASRINAFIDEFREILEKTSEEDFKSQVDSLIEIKRHDDLCLADEADRNWYEVLDQTYLFDRRTKEVEALSKVTKSELLNCFVSYVSGGDHYSKLSVQIVGSGESENTLPSPDSTMEVDNGLGEKEEWVLRPVPVEGKDFISITNIEEFKRSRPIFPVLKIT</sequence>
<dbReference type="eggNOG" id="KOG0959">
    <property type="taxonomic scope" value="Eukaryota"/>
</dbReference>
<proteinExistence type="inferred from homology"/>
<dbReference type="AlphaFoldDB" id="A7SXQ6"/>
<dbReference type="InterPro" id="IPR011765">
    <property type="entry name" value="Pept_M16_N"/>
</dbReference>
<dbReference type="FunCoup" id="A7SXQ6">
    <property type="interactions" value="207"/>
</dbReference>
<evidence type="ECO:0000259" key="12">
    <source>
        <dbReference type="Pfam" id="PF22456"/>
    </source>
</evidence>